<protein>
    <recommendedName>
        <fullName evidence="1">ESAT-6-like protein</fullName>
    </recommendedName>
</protein>
<comment type="caution">
    <text evidence="2">The sequence shown here is derived from an EMBL/GenBank/DDBJ whole genome shotgun (WGS) entry which is preliminary data.</text>
</comment>
<dbReference type="EMBL" id="JAUSQM010000001">
    <property type="protein sequence ID" value="MDP9820661.1"/>
    <property type="molecule type" value="Genomic_DNA"/>
</dbReference>
<dbReference type="Pfam" id="PF06013">
    <property type="entry name" value="WXG100"/>
    <property type="match status" value="1"/>
</dbReference>
<gene>
    <name evidence="2" type="ORF">J2S59_000470</name>
</gene>
<name>A0ABT9NJS3_9ACTN</name>
<keyword evidence="3" id="KW-1185">Reference proteome</keyword>
<comment type="similarity">
    <text evidence="1">Belongs to the WXG100 family.</text>
</comment>
<evidence type="ECO:0000313" key="2">
    <source>
        <dbReference type="EMBL" id="MDP9820661.1"/>
    </source>
</evidence>
<evidence type="ECO:0000256" key="1">
    <source>
        <dbReference type="RuleBase" id="RU362001"/>
    </source>
</evidence>
<dbReference type="SUPFAM" id="SSF140453">
    <property type="entry name" value="EsxAB dimer-like"/>
    <property type="match status" value="1"/>
</dbReference>
<dbReference type="RefSeq" id="WP_068122875.1">
    <property type="nucleotide sequence ID" value="NZ_CCXJ01000611.1"/>
</dbReference>
<dbReference type="InterPro" id="IPR010310">
    <property type="entry name" value="T7SS_ESAT-6-like"/>
</dbReference>
<dbReference type="Gene3D" id="1.10.287.1060">
    <property type="entry name" value="ESAT-6-like"/>
    <property type="match status" value="1"/>
</dbReference>
<reference evidence="2 3" key="1">
    <citation type="submission" date="2023-07" db="EMBL/GenBank/DDBJ databases">
        <title>Sequencing the genomes of 1000 actinobacteria strains.</title>
        <authorList>
            <person name="Klenk H.-P."/>
        </authorList>
    </citation>
    <scope>NUCLEOTIDE SEQUENCE [LARGE SCALE GENOMIC DNA]</scope>
    <source>
        <strain evidence="2 3">GD13</strain>
    </source>
</reference>
<dbReference type="NCBIfam" id="TIGR03930">
    <property type="entry name" value="WXG100_ESAT6"/>
    <property type="match status" value="1"/>
</dbReference>
<accession>A0ABT9NJS3</accession>
<sequence length="99" mass="10568">MANVNVTYAEMETAATKLKDGRTEIDGVLSQLQALVKDLVNGGYVTDASSKAFDASYEEFNTGVTKTIEGLDGMGEYLNQAAKALRETDEQLASALNKG</sequence>
<evidence type="ECO:0000313" key="3">
    <source>
        <dbReference type="Proteomes" id="UP001240447"/>
    </source>
</evidence>
<dbReference type="InterPro" id="IPR036689">
    <property type="entry name" value="ESAT-6-like_sf"/>
</dbReference>
<dbReference type="Proteomes" id="UP001240447">
    <property type="component" value="Unassembled WGS sequence"/>
</dbReference>
<proteinExistence type="inferred from homology"/>
<organism evidence="2 3">
    <name type="scientific">Nocardioides massiliensis</name>
    <dbReference type="NCBI Taxonomy" id="1325935"/>
    <lineage>
        <taxon>Bacteria</taxon>
        <taxon>Bacillati</taxon>
        <taxon>Actinomycetota</taxon>
        <taxon>Actinomycetes</taxon>
        <taxon>Propionibacteriales</taxon>
        <taxon>Nocardioidaceae</taxon>
        <taxon>Nocardioides</taxon>
    </lineage>
</organism>